<evidence type="ECO:0000256" key="1">
    <source>
        <dbReference type="SAM" id="Phobius"/>
    </source>
</evidence>
<dbReference type="RefSeq" id="WP_219762485.1">
    <property type="nucleotide sequence ID" value="NZ_JAHYBZ010000002.1"/>
</dbReference>
<feature type="transmembrane region" description="Helical" evidence="1">
    <location>
        <begin position="176"/>
        <end position="197"/>
    </location>
</feature>
<organism evidence="2 3">
    <name type="scientific">Roseomonas alba</name>
    <dbReference type="NCBI Taxonomy" id="2846776"/>
    <lineage>
        <taxon>Bacteria</taxon>
        <taxon>Pseudomonadati</taxon>
        <taxon>Pseudomonadota</taxon>
        <taxon>Alphaproteobacteria</taxon>
        <taxon>Acetobacterales</taxon>
        <taxon>Roseomonadaceae</taxon>
        <taxon>Roseomonas</taxon>
    </lineage>
</organism>
<keyword evidence="3" id="KW-1185">Reference proteome</keyword>
<reference evidence="2 3" key="1">
    <citation type="submission" date="2021-07" db="EMBL/GenBank/DDBJ databases">
        <authorList>
            <person name="So Y."/>
        </authorList>
    </citation>
    <scope>NUCLEOTIDE SEQUENCE [LARGE SCALE GENOMIC DNA]</scope>
    <source>
        <strain evidence="2 3">HJA6</strain>
    </source>
</reference>
<keyword evidence="1" id="KW-1133">Transmembrane helix</keyword>
<dbReference type="EMBL" id="JAHYBZ010000002">
    <property type="protein sequence ID" value="MBW6397913.1"/>
    <property type="molecule type" value="Genomic_DNA"/>
</dbReference>
<evidence type="ECO:0000313" key="2">
    <source>
        <dbReference type="EMBL" id="MBW6397913.1"/>
    </source>
</evidence>
<keyword evidence="1" id="KW-0812">Transmembrane</keyword>
<feature type="transmembrane region" description="Helical" evidence="1">
    <location>
        <begin position="39"/>
        <end position="56"/>
    </location>
</feature>
<evidence type="ECO:0000313" key="3">
    <source>
        <dbReference type="Proteomes" id="UP001196565"/>
    </source>
</evidence>
<accession>A0ABS7A6U1</accession>
<sequence>MKRWVPFAIAIFMLTPFGLWALFAATGLAQGNPIFESRIGTVLVLASLPLAGLFWIQNLRQLGDSMGHASRLHMARWLTTMLPLAILGIGALGAVWIGGIEGTNQALAAFAATLAMAGLGMMAARAPVEPGTVTEEVHADPAEQDAKGLEMLLVIGNILGTVLLLVIWWSPLALLYAAYAAVPAMFAAMIGLAWWAAYDGVVEAAPPVRRHGAR</sequence>
<feature type="transmembrane region" description="Helical" evidence="1">
    <location>
        <begin position="149"/>
        <end position="170"/>
    </location>
</feature>
<protein>
    <submittedName>
        <fullName evidence="2">Uncharacterized protein</fullName>
    </submittedName>
</protein>
<proteinExistence type="predicted"/>
<feature type="transmembrane region" description="Helical" evidence="1">
    <location>
        <begin position="106"/>
        <end position="128"/>
    </location>
</feature>
<name>A0ABS7A6U1_9PROT</name>
<keyword evidence="1" id="KW-0472">Membrane</keyword>
<feature type="transmembrane region" description="Helical" evidence="1">
    <location>
        <begin position="77"/>
        <end position="100"/>
    </location>
</feature>
<gene>
    <name evidence="2" type="ORF">KPL78_08660</name>
</gene>
<comment type="caution">
    <text evidence="2">The sequence shown here is derived from an EMBL/GenBank/DDBJ whole genome shotgun (WGS) entry which is preliminary data.</text>
</comment>
<dbReference type="Proteomes" id="UP001196565">
    <property type="component" value="Unassembled WGS sequence"/>
</dbReference>